<evidence type="ECO:0000313" key="2">
    <source>
        <dbReference type="Proteomes" id="UP000435112"/>
    </source>
</evidence>
<accession>A0A6A3IV48</accession>
<reference evidence="1 2" key="1">
    <citation type="submission" date="2018-09" db="EMBL/GenBank/DDBJ databases">
        <title>Genomic investigation of the strawberry pathogen Phytophthora fragariae indicates pathogenicity is determined by transcriptional variation in three key races.</title>
        <authorList>
            <person name="Adams T.M."/>
            <person name="Armitage A.D."/>
            <person name="Sobczyk M.K."/>
            <person name="Bates H.J."/>
            <person name="Dunwell J.M."/>
            <person name="Nellist C.F."/>
            <person name="Harrison R.J."/>
        </authorList>
    </citation>
    <scope>NUCLEOTIDE SEQUENCE [LARGE SCALE GENOMIC DNA]</scope>
    <source>
        <strain evidence="1 2">SCRP324</strain>
    </source>
</reference>
<proteinExistence type="predicted"/>
<dbReference type="Proteomes" id="UP000435112">
    <property type="component" value="Unassembled WGS sequence"/>
</dbReference>
<gene>
    <name evidence="1" type="ORF">PR002_g23281</name>
</gene>
<protein>
    <submittedName>
        <fullName evidence="1">Uncharacterized protein</fullName>
    </submittedName>
</protein>
<sequence length="96" mass="10132">MAGTSAFPFWATVTVVASITEPNLCVGTKIPRSPSSASTATSMAVTVLCPNRFVCAIRTAATRAPLAPSNVRNGITTVLPDSSYRNSFIWKSIVAR</sequence>
<dbReference type="EMBL" id="QXFU01002635">
    <property type="protein sequence ID" value="KAE8983353.1"/>
    <property type="molecule type" value="Genomic_DNA"/>
</dbReference>
<comment type="caution">
    <text evidence="1">The sequence shown here is derived from an EMBL/GenBank/DDBJ whole genome shotgun (WGS) entry which is preliminary data.</text>
</comment>
<dbReference type="AlphaFoldDB" id="A0A6A3IV48"/>
<organism evidence="1 2">
    <name type="scientific">Phytophthora rubi</name>
    <dbReference type="NCBI Taxonomy" id="129364"/>
    <lineage>
        <taxon>Eukaryota</taxon>
        <taxon>Sar</taxon>
        <taxon>Stramenopiles</taxon>
        <taxon>Oomycota</taxon>
        <taxon>Peronosporomycetes</taxon>
        <taxon>Peronosporales</taxon>
        <taxon>Peronosporaceae</taxon>
        <taxon>Phytophthora</taxon>
    </lineage>
</organism>
<evidence type="ECO:0000313" key="1">
    <source>
        <dbReference type="EMBL" id="KAE8983353.1"/>
    </source>
</evidence>
<name>A0A6A3IV48_9STRA</name>